<feature type="transmembrane region" description="Helical" evidence="2">
    <location>
        <begin position="323"/>
        <end position="344"/>
    </location>
</feature>
<feature type="transmembrane region" description="Helical" evidence="2">
    <location>
        <begin position="182"/>
        <end position="198"/>
    </location>
</feature>
<keyword evidence="2" id="KW-0472">Membrane</keyword>
<organism evidence="3 4">
    <name type="scientific">Streptomyces olindensis</name>
    <dbReference type="NCBI Taxonomy" id="358823"/>
    <lineage>
        <taxon>Bacteria</taxon>
        <taxon>Bacillati</taxon>
        <taxon>Actinomycetota</taxon>
        <taxon>Actinomycetes</taxon>
        <taxon>Kitasatosporales</taxon>
        <taxon>Streptomycetaceae</taxon>
        <taxon>Streptomyces</taxon>
    </lineage>
</organism>
<accession>A0ABV2XXK3</accession>
<dbReference type="RefSeq" id="WP_359789947.1">
    <property type="nucleotide sequence ID" value="NZ_JBEYBN010000025.1"/>
</dbReference>
<gene>
    <name evidence="3" type="ORF">ABZ568_19215</name>
</gene>
<feature type="transmembrane region" description="Helical" evidence="2">
    <location>
        <begin position="210"/>
        <end position="235"/>
    </location>
</feature>
<evidence type="ECO:0000313" key="3">
    <source>
        <dbReference type="EMBL" id="MEU2268492.1"/>
    </source>
</evidence>
<feature type="transmembrane region" description="Helical" evidence="2">
    <location>
        <begin position="28"/>
        <end position="55"/>
    </location>
</feature>
<feature type="region of interest" description="Disordered" evidence="1">
    <location>
        <begin position="416"/>
        <end position="445"/>
    </location>
</feature>
<keyword evidence="2" id="KW-0812">Transmembrane</keyword>
<dbReference type="EMBL" id="JBEYBN010000025">
    <property type="protein sequence ID" value="MEU2268492.1"/>
    <property type="molecule type" value="Genomic_DNA"/>
</dbReference>
<feature type="transmembrane region" description="Helical" evidence="2">
    <location>
        <begin position="247"/>
        <end position="267"/>
    </location>
</feature>
<protein>
    <recommendedName>
        <fullName evidence="5">O-antigen ligase</fullName>
    </recommendedName>
</protein>
<reference evidence="3 4" key="1">
    <citation type="submission" date="2024-06" db="EMBL/GenBank/DDBJ databases">
        <title>The Natural Products Discovery Center: Release of the First 8490 Sequenced Strains for Exploring Actinobacteria Biosynthetic Diversity.</title>
        <authorList>
            <person name="Kalkreuter E."/>
            <person name="Kautsar S.A."/>
            <person name="Yang D."/>
            <person name="Bader C.D."/>
            <person name="Teijaro C.N."/>
            <person name="Fluegel L."/>
            <person name="Davis C.M."/>
            <person name="Simpson J.R."/>
            <person name="Lauterbach L."/>
            <person name="Steele A.D."/>
            <person name="Gui C."/>
            <person name="Meng S."/>
            <person name="Li G."/>
            <person name="Viehrig K."/>
            <person name="Ye F."/>
            <person name="Su P."/>
            <person name="Kiefer A.F."/>
            <person name="Nichols A."/>
            <person name="Cepeda A.J."/>
            <person name="Yan W."/>
            <person name="Fan B."/>
            <person name="Jiang Y."/>
            <person name="Adhikari A."/>
            <person name="Zheng C.-J."/>
            <person name="Schuster L."/>
            <person name="Cowan T.M."/>
            <person name="Smanski M.J."/>
            <person name="Chevrette M.G."/>
            <person name="De Carvalho L.P.S."/>
            <person name="Shen B."/>
        </authorList>
    </citation>
    <scope>NUCLEOTIDE SEQUENCE [LARGE SCALE GENOMIC DNA]</scope>
    <source>
        <strain evidence="3 4">NPDC019583</strain>
    </source>
</reference>
<name>A0ABV2XXK3_9ACTN</name>
<sequence length="445" mass="46455">MYVAGFVASALLVTLVCAGRAEIAISVLLPPAVVLFMVIAPPGLLVLMTAVVLVISPTAWPHLGELGGADVYLGDAFLLLFGLAALLRVRHHRGMPVLGAVAAFVLYGLVRGMLGSATESTVTFLRIVEPVLAGTAVGLLLPRGFGLWRTARWALLGVLATVPFVGDTHIRWSGLPGGPNEVALVAAVLVVLGAAATSKSARSLLVLSGLWGLVGTRGIIASAAALTGLAVLSLGRRLRTQRGEKGLVHPLTIACAAIVSCLVVPRIRPDLDVTIYVHTTQAQSFWSTFASTNPLIGGGWSEGDSQALVDAYRRTDLLGLHNVYLDIAVFLGVVGLGLFLLVLWCAWRSSDRLTRAVLVTVAVWFNTTGAFPGVGWGLLGLVVAACVRSAATPDGVAPVMVTDPAASVRMKGPAPAYRSRSATETPGGVRQLERQPVLRRMGPGA</sequence>
<feature type="transmembrane region" description="Helical" evidence="2">
    <location>
        <begin position="67"/>
        <end position="87"/>
    </location>
</feature>
<comment type="caution">
    <text evidence="3">The sequence shown here is derived from an EMBL/GenBank/DDBJ whole genome shotgun (WGS) entry which is preliminary data.</text>
</comment>
<feature type="transmembrane region" description="Helical" evidence="2">
    <location>
        <begin position="356"/>
        <end position="379"/>
    </location>
</feature>
<evidence type="ECO:0000313" key="4">
    <source>
        <dbReference type="Proteomes" id="UP001550603"/>
    </source>
</evidence>
<feature type="transmembrane region" description="Helical" evidence="2">
    <location>
        <begin position="93"/>
        <end position="110"/>
    </location>
</feature>
<evidence type="ECO:0008006" key="5">
    <source>
        <dbReference type="Google" id="ProtNLM"/>
    </source>
</evidence>
<proteinExistence type="predicted"/>
<keyword evidence="4" id="KW-1185">Reference proteome</keyword>
<evidence type="ECO:0000256" key="2">
    <source>
        <dbReference type="SAM" id="Phobius"/>
    </source>
</evidence>
<keyword evidence="2" id="KW-1133">Transmembrane helix</keyword>
<dbReference type="Proteomes" id="UP001550603">
    <property type="component" value="Unassembled WGS sequence"/>
</dbReference>
<evidence type="ECO:0000256" key="1">
    <source>
        <dbReference type="SAM" id="MobiDB-lite"/>
    </source>
</evidence>
<feature type="transmembrane region" description="Helical" evidence="2">
    <location>
        <begin position="122"/>
        <end position="141"/>
    </location>
</feature>